<dbReference type="SUPFAM" id="SSF100950">
    <property type="entry name" value="NagB/RpiA/CoA transferase-like"/>
    <property type="match status" value="1"/>
</dbReference>
<dbReference type="PANTHER" id="PTHR34294">
    <property type="entry name" value="TRANSCRIPTIONAL REGULATOR-RELATED"/>
    <property type="match status" value="1"/>
</dbReference>
<comment type="similarity">
    <text evidence="1">Belongs to the SorC transcriptional regulatory family.</text>
</comment>
<evidence type="ECO:0000256" key="2">
    <source>
        <dbReference type="ARBA" id="ARBA00023015"/>
    </source>
</evidence>
<dbReference type="Gene3D" id="1.10.10.60">
    <property type="entry name" value="Homeodomain-like"/>
    <property type="match status" value="1"/>
</dbReference>
<dbReference type="RefSeq" id="WP_377773556.1">
    <property type="nucleotide sequence ID" value="NZ_JBHUOQ010000003.1"/>
</dbReference>
<keyword evidence="3" id="KW-0238">DNA-binding</keyword>
<reference evidence="7" key="1">
    <citation type="journal article" date="2019" name="Int. J. Syst. Evol. Microbiol.">
        <title>The Global Catalogue of Microorganisms (GCM) 10K type strain sequencing project: providing services to taxonomists for standard genome sequencing and annotation.</title>
        <authorList>
            <consortium name="The Broad Institute Genomics Platform"/>
            <consortium name="The Broad Institute Genome Sequencing Center for Infectious Disease"/>
            <person name="Wu L."/>
            <person name="Ma J."/>
        </authorList>
    </citation>
    <scope>NUCLEOTIDE SEQUENCE [LARGE SCALE GENOMIC DNA]</scope>
    <source>
        <strain evidence="7">KCTC 33575</strain>
    </source>
</reference>
<proteinExistence type="inferred from homology"/>
<keyword evidence="4" id="KW-0804">Transcription</keyword>
<evidence type="ECO:0000313" key="7">
    <source>
        <dbReference type="Proteomes" id="UP001597519"/>
    </source>
</evidence>
<dbReference type="Gene3D" id="3.40.50.1360">
    <property type="match status" value="1"/>
</dbReference>
<evidence type="ECO:0000256" key="1">
    <source>
        <dbReference type="ARBA" id="ARBA00010466"/>
    </source>
</evidence>
<accession>A0ABW5WUL5</accession>
<dbReference type="PANTHER" id="PTHR34294:SF12">
    <property type="entry name" value="SUGAR-BINDING TRANSCRIPTIONAL REGULATOR"/>
    <property type="match status" value="1"/>
</dbReference>
<dbReference type="InterPro" id="IPR051054">
    <property type="entry name" value="SorC_transcr_regulators"/>
</dbReference>
<dbReference type="Proteomes" id="UP001597519">
    <property type="component" value="Unassembled WGS sequence"/>
</dbReference>
<dbReference type="InterPro" id="IPR007324">
    <property type="entry name" value="Sugar-bd_dom_put"/>
</dbReference>
<gene>
    <name evidence="6" type="ORF">ACFSX4_08415</name>
</gene>
<sequence length="316" mass="34716">MGTITNDTRLLVKVAKLYYFEGLTQAQISKHIGVSRPIISKMLTKAKEDGIIEFFIKDESALTVDLELKLEKKYGLKEVIISPGHDQEYSETLKILGQLASVHVSKKLDDIHSIGISWGKGVSNFVDAFPYQKSESLHIVPLIGGMGRSHIDLHSNILTLKFAQKLQASASYLYAPAMVRSTDVKQRLVESPDISGVLEEGRNVDIAIIGIGNPTVNSTMEEIGYLSDEDTASLKDYGAVTDINSYFLDKDGVLINHPLNDSIIGVNVTLENHIKETVAIACGDNKIESMHVALMNGAVDVLVTDDRTAQKLIDEY</sequence>
<protein>
    <submittedName>
        <fullName evidence="6">Sugar-binding transcriptional regulator</fullName>
    </submittedName>
</protein>
<comment type="caution">
    <text evidence="6">The sequence shown here is derived from an EMBL/GenBank/DDBJ whole genome shotgun (WGS) entry which is preliminary data.</text>
</comment>
<evidence type="ECO:0000256" key="4">
    <source>
        <dbReference type="ARBA" id="ARBA00023163"/>
    </source>
</evidence>
<evidence type="ECO:0000313" key="6">
    <source>
        <dbReference type="EMBL" id="MFD2830481.1"/>
    </source>
</evidence>
<dbReference type="InterPro" id="IPR037171">
    <property type="entry name" value="NagB/RpiA_transferase-like"/>
</dbReference>
<feature type="domain" description="Sugar-binding" evidence="5">
    <location>
        <begin position="63"/>
        <end position="313"/>
    </location>
</feature>
<keyword evidence="2" id="KW-0805">Transcription regulation</keyword>
<evidence type="ECO:0000256" key="3">
    <source>
        <dbReference type="ARBA" id="ARBA00023125"/>
    </source>
</evidence>
<evidence type="ECO:0000259" key="5">
    <source>
        <dbReference type="Pfam" id="PF04198"/>
    </source>
</evidence>
<keyword evidence="7" id="KW-1185">Reference proteome</keyword>
<dbReference type="Pfam" id="PF04198">
    <property type="entry name" value="Sugar-bind"/>
    <property type="match status" value="1"/>
</dbReference>
<dbReference type="EMBL" id="JBHUOQ010000003">
    <property type="protein sequence ID" value="MFD2830481.1"/>
    <property type="molecule type" value="Genomic_DNA"/>
</dbReference>
<name>A0ABW5WUL5_9STAP</name>
<organism evidence="6 7">
    <name type="scientific">Corticicoccus populi</name>
    <dbReference type="NCBI Taxonomy" id="1812821"/>
    <lineage>
        <taxon>Bacteria</taxon>
        <taxon>Bacillati</taxon>
        <taxon>Bacillota</taxon>
        <taxon>Bacilli</taxon>
        <taxon>Bacillales</taxon>
        <taxon>Staphylococcaceae</taxon>
        <taxon>Corticicoccus</taxon>
    </lineage>
</organism>